<dbReference type="Proteomes" id="UP000319257">
    <property type="component" value="Unassembled WGS sequence"/>
</dbReference>
<feature type="transmembrane region" description="Helical" evidence="8">
    <location>
        <begin position="224"/>
        <end position="245"/>
    </location>
</feature>
<evidence type="ECO:0000259" key="9">
    <source>
        <dbReference type="PROSITE" id="PS50850"/>
    </source>
</evidence>
<dbReference type="Pfam" id="PF00083">
    <property type="entry name" value="Sugar_tr"/>
    <property type="match status" value="1"/>
</dbReference>
<feature type="transmembrane region" description="Helical" evidence="8">
    <location>
        <begin position="265"/>
        <end position="282"/>
    </location>
</feature>
<reference evidence="10 11" key="1">
    <citation type="submission" date="2019-06" db="EMBL/GenBank/DDBJ databases">
        <title>Draft genome sequence of the filamentous fungus Phialemoniopsis curvata isolated from diesel fuel.</title>
        <authorList>
            <person name="Varaljay V.A."/>
            <person name="Lyon W.J."/>
            <person name="Crouch A.L."/>
            <person name="Drake C.E."/>
            <person name="Hollomon J.M."/>
            <person name="Nadeau L.J."/>
            <person name="Nunn H.S."/>
            <person name="Stevenson B.S."/>
            <person name="Bojanowski C.L."/>
            <person name="Crookes-Goodson W.J."/>
        </authorList>
    </citation>
    <scope>NUCLEOTIDE SEQUENCE [LARGE SCALE GENOMIC DNA]</scope>
    <source>
        <strain evidence="10 11">D216</strain>
    </source>
</reference>
<feature type="transmembrane region" description="Helical" evidence="8">
    <location>
        <begin position="317"/>
        <end position="337"/>
    </location>
</feature>
<dbReference type="AlphaFoldDB" id="A0A507BA43"/>
<feature type="transmembrane region" description="Helical" evidence="8">
    <location>
        <begin position="349"/>
        <end position="366"/>
    </location>
</feature>
<feature type="transmembrane region" description="Helical" evidence="8">
    <location>
        <begin position="121"/>
        <end position="140"/>
    </location>
</feature>
<dbReference type="STRING" id="1093900.A0A507BA43"/>
<dbReference type="RefSeq" id="XP_030997195.1">
    <property type="nucleotide sequence ID" value="XM_031138877.1"/>
</dbReference>
<feature type="transmembrane region" description="Helical" evidence="8">
    <location>
        <begin position="450"/>
        <end position="472"/>
    </location>
</feature>
<dbReference type="PANTHER" id="PTHR23508">
    <property type="entry name" value="CARBOXYLIC ACID TRANSPORTER PROTEIN HOMOLOG"/>
    <property type="match status" value="1"/>
</dbReference>
<evidence type="ECO:0000313" key="11">
    <source>
        <dbReference type="Proteomes" id="UP000319257"/>
    </source>
</evidence>
<keyword evidence="6 8" id="KW-0472">Membrane</keyword>
<feature type="domain" description="Major facilitator superfamily (MFS) profile" evidence="9">
    <location>
        <begin position="41"/>
        <end position="476"/>
    </location>
</feature>
<evidence type="ECO:0000256" key="3">
    <source>
        <dbReference type="ARBA" id="ARBA00022448"/>
    </source>
</evidence>
<evidence type="ECO:0000313" key="10">
    <source>
        <dbReference type="EMBL" id="TPX15484.1"/>
    </source>
</evidence>
<feature type="transmembrane region" description="Helical" evidence="8">
    <location>
        <begin position="187"/>
        <end position="212"/>
    </location>
</feature>
<accession>A0A507BA43</accession>
<dbReference type="Gene3D" id="1.20.1250.20">
    <property type="entry name" value="MFS general substrate transporter like domains"/>
    <property type="match status" value="1"/>
</dbReference>
<evidence type="ECO:0000256" key="1">
    <source>
        <dbReference type="ARBA" id="ARBA00004141"/>
    </source>
</evidence>
<evidence type="ECO:0000256" key="8">
    <source>
        <dbReference type="SAM" id="Phobius"/>
    </source>
</evidence>
<proteinExistence type="inferred from homology"/>
<protein>
    <recommendedName>
        <fullName evidence="9">Major facilitator superfamily (MFS) profile domain-containing protein</fullName>
    </recommendedName>
</protein>
<dbReference type="GO" id="GO:0005886">
    <property type="term" value="C:plasma membrane"/>
    <property type="evidence" value="ECO:0007669"/>
    <property type="project" value="TreeGrafter"/>
</dbReference>
<dbReference type="PROSITE" id="PS50850">
    <property type="entry name" value="MFS"/>
    <property type="match status" value="1"/>
</dbReference>
<keyword evidence="3" id="KW-0813">Transport</keyword>
<evidence type="ECO:0000256" key="2">
    <source>
        <dbReference type="ARBA" id="ARBA00010992"/>
    </source>
</evidence>
<evidence type="ECO:0000256" key="5">
    <source>
        <dbReference type="ARBA" id="ARBA00022989"/>
    </source>
</evidence>
<dbReference type="GeneID" id="41971911"/>
<dbReference type="GO" id="GO:0046943">
    <property type="term" value="F:carboxylic acid transmembrane transporter activity"/>
    <property type="evidence" value="ECO:0007669"/>
    <property type="project" value="TreeGrafter"/>
</dbReference>
<evidence type="ECO:0000256" key="4">
    <source>
        <dbReference type="ARBA" id="ARBA00022692"/>
    </source>
</evidence>
<dbReference type="InterPro" id="IPR036259">
    <property type="entry name" value="MFS_trans_sf"/>
</dbReference>
<gene>
    <name evidence="10" type="ORF">E0L32_004464</name>
</gene>
<dbReference type="InParanoid" id="A0A507BA43"/>
<dbReference type="FunFam" id="1.20.1250.20:FF:000140">
    <property type="entry name" value="Putative MFS phospholipid transporter"/>
    <property type="match status" value="1"/>
</dbReference>
<keyword evidence="11" id="KW-1185">Reference proteome</keyword>
<keyword evidence="5 8" id="KW-1133">Transmembrane helix</keyword>
<evidence type="ECO:0000256" key="7">
    <source>
        <dbReference type="SAM" id="MobiDB-lite"/>
    </source>
</evidence>
<dbReference type="InterPro" id="IPR005828">
    <property type="entry name" value="MFS_sugar_transport-like"/>
</dbReference>
<sequence>MFNFGRKKSDEAASGDAIAADPVPVDGEAPLEKEGKFITLPVVACGAGLFSDGYVANVIGSVSTIFGKLYPDQWTTDQKQIVNAIAFAGTSPSDRWDHAHKVVGQLGFGFLSDKWSRTNSLLVSTVILIVFTALCAGSYYHGSIVGMFQILTAWRFFVGIGIGGEYPAGSVACAESTGEVKKGWRHMVFILFTNSMIDVGFVIGAFVPYVVAAACQNQHLSTQWRVSLAIGCVFPCILFVMRLFIKEPEEFQRESMRHVKTPYKLVFKFYGWRLFIVSLIWGEWPTDMTSLRQFLTYAFGIYSSTILASIYPKTAPLTTIFGWNTVINLFYLPGTILGSKVSDWLGPKYTLVLGVALQGIVGFIMAGDYKNLSQENMVAAFAVVYGIFLSLGELGPGNNIGLLASKSCATGVRGQYYGIAAAFGKIGAFVGTYIYPFIEDAGGDSDVASAQYPFYVSSSLCFLSAALTFLFMPNVSQDTIRYEDVRFREYLEQNGWDTAQLGLKPTDFGVDAGSVLQAGISREPEK</sequence>
<dbReference type="InterPro" id="IPR020846">
    <property type="entry name" value="MFS_dom"/>
</dbReference>
<comment type="caution">
    <text evidence="10">The sequence shown here is derived from an EMBL/GenBank/DDBJ whole genome shotgun (WGS) entry which is preliminary data.</text>
</comment>
<dbReference type="PANTHER" id="PTHR23508:SF10">
    <property type="entry name" value="CARBOXYLIC ACID TRANSPORTER PROTEIN HOMOLOG"/>
    <property type="match status" value="1"/>
</dbReference>
<keyword evidence="4 8" id="KW-0812">Transmembrane</keyword>
<comment type="subcellular location">
    <subcellularLocation>
        <location evidence="1">Membrane</location>
        <topology evidence="1">Multi-pass membrane protein</topology>
    </subcellularLocation>
</comment>
<dbReference type="EMBL" id="SKBQ01000021">
    <property type="protein sequence ID" value="TPX15484.1"/>
    <property type="molecule type" value="Genomic_DNA"/>
</dbReference>
<comment type="similarity">
    <text evidence="2">Belongs to the major facilitator superfamily. Sugar transporter (TC 2.A.1.1) family.</text>
</comment>
<name>A0A507BA43_9PEZI</name>
<evidence type="ECO:0000256" key="6">
    <source>
        <dbReference type="ARBA" id="ARBA00023136"/>
    </source>
</evidence>
<feature type="transmembrane region" description="Helical" evidence="8">
    <location>
        <begin position="416"/>
        <end position="438"/>
    </location>
</feature>
<feature type="transmembrane region" description="Helical" evidence="8">
    <location>
        <begin position="378"/>
        <end position="395"/>
    </location>
</feature>
<feature type="region of interest" description="Disordered" evidence="7">
    <location>
        <begin position="1"/>
        <end position="25"/>
    </location>
</feature>
<dbReference type="SUPFAM" id="SSF103473">
    <property type="entry name" value="MFS general substrate transporter"/>
    <property type="match status" value="1"/>
</dbReference>
<dbReference type="OrthoDB" id="2261376at2759"/>
<organism evidence="10 11">
    <name type="scientific">Thyridium curvatum</name>
    <dbReference type="NCBI Taxonomy" id="1093900"/>
    <lineage>
        <taxon>Eukaryota</taxon>
        <taxon>Fungi</taxon>
        <taxon>Dikarya</taxon>
        <taxon>Ascomycota</taxon>
        <taxon>Pezizomycotina</taxon>
        <taxon>Sordariomycetes</taxon>
        <taxon>Sordariomycetidae</taxon>
        <taxon>Thyridiales</taxon>
        <taxon>Thyridiaceae</taxon>
        <taxon>Thyridium</taxon>
    </lineage>
</organism>